<evidence type="ECO:0008006" key="4">
    <source>
        <dbReference type="Google" id="ProtNLM"/>
    </source>
</evidence>
<protein>
    <recommendedName>
        <fullName evidence="4">Mos1 transposase HTH domain-containing protein</fullName>
    </recommendedName>
</protein>
<organism evidence="2 3">
    <name type="scientific">Cryptotermes secundus</name>
    <dbReference type="NCBI Taxonomy" id="105785"/>
    <lineage>
        <taxon>Eukaryota</taxon>
        <taxon>Metazoa</taxon>
        <taxon>Ecdysozoa</taxon>
        <taxon>Arthropoda</taxon>
        <taxon>Hexapoda</taxon>
        <taxon>Insecta</taxon>
        <taxon>Pterygota</taxon>
        <taxon>Neoptera</taxon>
        <taxon>Polyneoptera</taxon>
        <taxon>Dictyoptera</taxon>
        <taxon>Blattodea</taxon>
        <taxon>Blattoidea</taxon>
        <taxon>Termitoidae</taxon>
        <taxon>Kalotermitidae</taxon>
        <taxon>Cryptotermitinae</taxon>
        <taxon>Cryptotermes</taxon>
    </lineage>
</organism>
<feature type="region of interest" description="Disordered" evidence="1">
    <location>
        <begin position="56"/>
        <end position="79"/>
    </location>
</feature>
<proteinExistence type="predicted"/>
<dbReference type="Proteomes" id="UP000235965">
    <property type="component" value="Unassembled WGS sequence"/>
</dbReference>
<dbReference type="STRING" id="105785.A0A2J7RTJ8"/>
<feature type="compositionally biased region" description="Basic and acidic residues" evidence="1">
    <location>
        <begin position="69"/>
        <end position="79"/>
    </location>
</feature>
<dbReference type="InParanoid" id="A0A2J7RTJ8"/>
<keyword evidence="3" id="KW-1185">Reference proteome</keyword>
<sequence>MFSKQKQRSWIKIECTRGRTARQCHQGLQEACGESALPYRTVARWVKVLKEGRQNVADTRRPGRPALEPNDKARRKESAVNVLERKSEDETFLNRVCFSDEAAFHVSGKLNTHNVRIWRSENPHVTRELQRDSPKAHVCEIMCNRIIGPFFFDEPSVTANVCLDLLTEYVAPQLLVHDLQPTIIFQQDGAPPHWGLHVRGILNERFPTSALMETSVQLLYPVALPPGKD</sequence>
<dbReference type="Gene3D" id="1.10.10.1450">
    <property type="match status" value="1"/>
</dbReference>
<dbReference type="InterPro" id="IPR036397">
    <property type="entry name" value="RNaseH_sf"/>
</dbReference>
<dbReference type="AlphaFoldDB" id="A0A2J7RTJ8"/>
<dbReference type="Gene3D" id="3.30.420.10">
    <property type="entry name" value="Ribonuclease H-like superfamily/Ribonuclease H"/>
    <property type="match status" value="1"/>
</dbReference>
<gene>
    <name evidence="2" type="ORF">B7P43_G03180</name>
</gene>
<dbReference type="PANTHER" id="PTHR47326:SF1">
    <property type="entry name" value="HTH PSQ-TYPE DOMAIN-CONTAINING PROTEIN"/>
    <property type="match status" value="1"/>
</dbReference>
<reference evidence="2 3" key="1">
    <citation type="submission" date="2017-12" db="EMBL/GenBank/DDBJ databases">
        <title>Hemimetabolous genomes reveal molecular basis of termite eusociality.</title>
        <authorList>
            <person name="Harrison M.C."/>
            <person name="Jongepier E."/>
            <person name="Robertson H.M."/>
            <person name="Arning N."/>
            <person name="Bitard-Feildel T."/>
            <person name="Chao H."/>
            <person name="Childers C.P."/>
            <person name="Dinh H."/>
            <person name="Doddapaneni H."/>
            <person name="Dugan S."/>
            <person name="Gowin J."/>
            <person name="Greiner C."/>
            <person name="Han Y."/>
            <person name="Hu H."/>
            <person name="Hughes D.S.T."/>
            <person name="Huylmans A.-K."/>
            <person name="Kemena C."/>
            <person name="Kremer L.P.M."/>
            <person name="Lee S.L."/>
            <person name="Lopez-Ezquerra A."/>
            <person name="Mallet L."/>
            <person name="Monroy-Kuhn J.M."/>
            <person name="Moser A."/>
            <person name="Murali S.C."/>
            <person name="Muzny D.M."/>
            <person name="Otani S."/>
            <person name="Piulachs M.-D."/>
            <person name="Poelchau M."/>
            <person name="Qu J."/>
            <person name="Schaub F."/>
            <person name="Wada-Katsumata A."/>
            <person name="Worley K.C."/>
            <person name="Xie Q."/>
            <person name="Ylla G."/>
            <person name="Poulsen M."/>
            <person name="Gibbs R.A."/>
            <person name="Schal C."/>
            <person name="Richards S."/>
            <person name="Belles X."/>
            <person name="Korb J."/>
            <person name="Bornberg-Bauer E."/>
        </authorList>
    </citation>
    <scope>NUCLEOTIDE SEQUENCE [LARGE SCALE GENOMIC DNA]</scope>
    <source>
        <tissue evidence="2">Whole body</tissue>
    </source>
</reference>
<evidence type="ECO:0000313" key="3">
    <source>
        <dbReference type="Proteomes" id="UP000235965"/>
    </source>
</evidence>
<name>A0A2J7RTJ8_9NEOP</name>
<dbReference type="GO" id="GO:0003676">
    <property type="term" value="F:nucleic acid binding"/>
    <property type="evidence" value="ECO:0007669"/>
    <property type="project" value="InterPro"/>
</dbReference>
<evidence type="ECO:0000313" key="2">
    <source>
        <dbReference type="EMBL" id="PNF44136.1"/>
    </source>
</evidence>
<dbReference type="EMBL" id="NEVH01000003">
    <property type="protein sequence ID" value="PNF44136.1"/>
    <property type="molecule type" value="Genomic_DNA"/>
</dbReference>
<comment type="caution">
    <text evidence="2">The sequence shown here is derived from an EMBL/GenBank/DDBJ whole genome shotgun (WGS) entry which is preliminary data.</text>
</comment>
<evidence type="ECO:0000256" key="1">
    <source>
        <dbReference type="SAM" id="MobiDB-lite"/>
    </source>
</evidence>
<accession>A0A2J7RTJ8</accession>
<dbReference type="PANTHER" id="PTHR47326">
    <property type="entry name" value="TRANSPOSABLE ELEMENT TC3 TRANSPOSASE-LIKE PROTEIN"/>
    <property type="match status" value="1"/>
</dbReference>